<dbReference type="InterPro" id="IPR001647">
    <property type="entry name" value="HTH_TetR"/>
</dbReference>
<evidence type="ECO:0000256" key="4">
    <source>
        <dbReference type="PROSITE-ProRule" id="PRU00335"/>
    </source>
</evidence>
<protein>
    <recommendedName>
        <fullName evidence="5">HTH tetR-type domain-containing protein</fullName>
    </recommendedName>
</protein>
<reference evidence="6 7" key="1">
    <citation type="journal article" date="2013" name="Genome Announc.">
        <title>Draft Genome Sequence of Sphingobium ummariense Strain RL-3, a Hexachlorocyclohexane-Degrading Bacterium.</title>
        <authorList>
            <person name="Kohli P."/>
            <person name="Dua A."/>
            <person name="Sangwan N."/>
            <person name="Oldach P."/>
            <person name="Khurana J.P."/>
            <person name="Lal R."/>
        </authorList>
    </citation>
    <scope>NUCLEOTIDE SEQUENCE [LARGE SCALE GENOMIC DNA]</scope>
    <source>
        <strain evidence="6 7">RL-3</strain>
    </source>
</reference>
<dbReference type="PANTHER" id="PTHR30055:SF220">
    <property type="entry name" value="TETR-FAMILY REGULATORY PROTEIN"/>
    <property type="match status" value="1"/>
</dbReference>
<dbReference type="GO" id="GO:0003700">
    <property type="term" value="F:DNA-binding transcription factor activity"/>
    <property type="evidence" value="ECO:0007669"/>
    <property type="project" value="TreeGrafter"/>
</dbReference>
<dbReference type="Gene3D" id="1.10.357.10">
    <property type="entry name" value="Tetracycline Repressor, domain 2"/>
    <property type="match status" value="1"/>
</dbReference>
<accession>T0KAJ6</accession>
<evidence type="ECO:0000256" key="3">
    <source>
        <dbReference type="ARBA" id="ARBA00023163"/>
    </source>
</evidence>
<dbReference type="SUPFAM" id="SSF48498">
    <property type="entry name" value="Tetracyclin repressor-like, C-terminal domain"/>
    <property type="match status" value="1"/>
</dbReference>
<dbReference type="Proteomes" id="UP000015523">
    <property type="component" value="Unassembled WGS sequence"/>
</dbReference>
<dbReference type="PROSITE" id="PS50977">
    <property type="entry name" value="HTH_TETR_2"/>
    <property type="match status" value="1"/>
</dbReference>
<dbReference type="InterPro" id="IPR009057">
    <property type="entry name" value="Homeodomain-like_sf"/>
</dbReference>
<evidence type="ECO:0000313" key="6">
    <source>
        <dbReference type="EMBL" id="EQB30513.1"/>
    </source>
</evidence>
<dbReference type="Pfam" id="PF00440">
    <property type="entry name" value="TetR_N"/>
    <property type="match status" value="1"/>
</dbReference>
<dbReference type="eggNOG" id="COG1309">
    <property type="taxonomic scope" value="Bacteria"/>
</dbReference>
<dbReference type="STRING" id="1346791.M529_19380"/>
<name>T0KAJ6_9SPHN</name>
<organism evidence="6 7">
    <name type="scientific">Sphingobium ummariense RL-3</name>
    <dbReference type="NCBI Taxonomy" id="1346791"/>
    <lineage>
        <taxon>Bacteria</taxon>
        <taxon>Pseudomonadati</taxon>
        <taxon>Pseudomonadota</taxon>
        <taxon>Alphaproteobacteria</taxon>
        <taxon>Sphingomonadales</taxon>
        <taxon>Sphingomonadaceae</taxon>
        <taxon>Sphingobium</taxon>
    </lineage>
</organism>
<dbReference type="AlphaFoldDB" id="T0KAJ6"/>
<dbReference type="EMBL" id="AUWY01000120">
    <property type="protein sequence ID" value="EQB30513.1"/>
    <property type="molecule type" value="Genomic_DNA"/>
</dbReference>
<dbReference type="InterPro" id="IPR050109">
    <property type="entry name" value="HTH-type_TetR-like_transc_reg"/>
</dbReference>
<proteinExistence type="predicted"/>
<evidence type="ECO:0000256" key="1">
    <source>
        <dbReference type="ARBA" id="ARBA00023015"/>
    </source>
</evidence>
<keyword evidence="2 4" id="KW-0238">DNA-binding</keyword>
<gene>
    <name evidence="6" type="ORF">M529_19380</name>
</gene>
<dbReference type="PATRIC" id="fig|1346791.3.peg.3741"/>
<dbReference type="SUPFAM" id="SSF46689">
    <property type="entry name" value="Homeodomain-like"/>
    <property type="match status" value="1"/>
</dbReference>
<comment type="caution">
    <text evidence="6">The sequence shown here is derived from an EMBL/GenBank/DDBJ whole genome shotgun (WGS) entry which is preliminary data.</text>
</comment>
<dbReference type="RefSeq" id="WP_021319474.1">
    <property type="nucleotide sequence ID" value="NZ_AUWY01000120.1"/>
</dbReference>
<evidence type="ECO:0000313" key="7">
    <source>
        <dbReference type="Proteomes" id="UP000015523"/>
    </source>
</evidence>
<dbReference type="InterPro" id="IPR025996">
    <property type="entry name" value="MT1864/Rv1816-like_C"/>
</dbReference>
<feature type="domain" description="HTH tetR-type" evidence="5">
    <location>
        <begin position="12"/>
        <end position="71"/>
    </location>
</feature>
<keyword evidence="1" id="KW-0805">Transcription regulation</keyword>
<dbReference type="GO" id="GO:0000976">
    <property type="term" value="F:transcription cis-regulatory region binding"/>
    <property type="evidence" value="ECO:0007669"/>
    <property type="project" value="TreeGrafter"/>
</dbReference>
<sequence length="190" mass="20031">MPRTDAAIPPEAPLHDRLVDCALALLERGEAEVSLRAVARAAGVSAMAPYRHFHDKSALMAAVALRGFAMMEANARAADEKDDAAAALAAQGEAYIAFARAHPALFRLMFADGAGMTLPPDQCKGGYALMARRVAHLAPDRAEAGALACWGLVHGLATLALDGRLPPDPAAERAALELMARALTTRARER</sequence>
<dbReference type="PANTHER" id="PTHR30055">
    <property type="entry name" value="HTH-TYPE TRANSCRIPTIONAL REGULATOR RUTR"/>
    <property type="match status" value="1"/>
</dbReference>
<keyword evidence="7" id="KW-1185">Reference proteome</keyword>
<dbReference type="Pfam" id="PF13305">
    <property type="entry name" value="TetR_C_33"/>
    <property type="match status" value="1"/>
</dbReference>
<evidence type="ECO:0000256" key="2">
    <source>
        <dbReference type="ARBA" id="ARBA00023125"/>
    </source>
</evidence>
<feature type="DNA-binding region" description="H-T-H motif" evidence="4">
    <location>
        <begin position="34"/>
        <end position="53"/>
    </location>
</feature>
<keyword evidence="3" id="KW-0804">Transcription</keyword>
<dbReference type="InterPro" id="IPR036271">
    <property type="entry name" value="Tet_transcr_reg_TetR-rel_C_sf"/>
</dbReference>
<dbReference type="OrthoDB" id="7056813at2"/>
<evidence type="ECO:0000259" key="5">
    <source>
        <dbReference type="PROSITE" id="PS50977"/>
    </source>
</evidence>